<proteinExistence type="predicted"/>
<gene>
    <name evidence="2" type="ORF">PFL603g_03123</name>
</gene>
<reference evidence="2 3" key="1">
    <citation type="submission" date="2015-05" db="EMBL/GenBank/DDBJ databases">
        <title>A genomic and transcriptomic approach to investigate the blue pigment phenotype in Pseudomonas fluorescens.</title>
        <authorList>
            <person name="Andreani N.A."/>
            <person name="Cardazzo B."/>
        </authorList>
    </citation>
    <scope>NUCLEOTIDE SEQUENCE [LARGE SCALE GENOMIC DNA]</scope>
    <source>
        <strain evidence="2 3">Ps_40</strain>
    </source>
</reference>
<dbReference type="PATRIC" id="fig|294.195.peg.3338"/>
<evidence type="ECO:0000313" key="2">
    <source>
        <dbReference type="EMBL" id="KWV74209.1"/>
    </source>
</evidence>
<evidence type="ECO:0008006" key="4">
    <source>
        <dbReference type="Google" id="ProtNLM"/>
    </source>
</evidence>
<organism evidence="2 3">
    <name type="scientific">Pseudomonas fluorescens</name>
    <dbReference type="NCBI Taxonomy" id="294"/>
    <lineage>
        <taxon>Bacteria</taxon>
        <taxon>Pseudomonadati</taxon>
        <taxon>Pseudomonadota</taxon>
        <taxon>Gammaproteobacteria</taxon>
        <taxon>Pseudomonadales</taxon>
        <taxon>Pseudomonadaceae</taxon>
        <taxon>Pseudomonas</taxon>
    </lineage>
</organism>
<protein>
    <recommendedName>
        <fullName evidence="4">Type III secretion protein</fullName>
    </recommendedName>
</protein>
<evidence type="ECO:0000256" key="1">
    <source>
        <dbReference type="SAM" id="MobiDB-lite"/>
    </source>
</evidence>
<feature type="region of interest" description="Disordered" evidence="1">
    <location>
        <begin position="1"/>
        <end position="22"/>
    </location>
</feature>
<evidence type="ECO:0000313" key="3">
    <source>
        <dbReference type="Proteomes" id="UP000063434"/>
    </source>
</evidence>
<dbReference type="AlphaFoldDB" id="A0A109KRT2"/>
<comment type="caution">
    <text evidence="2">The sequence shown here is derived from an EMBL/GenBank/DDBJ whole genome shotgun (WGS) entry which is preliminary data.</text>
</comment>
<dbReference type="Proteomes" id="UP000063434">
    <property type="component" value="Unassembled WGS sequence"/>
</dbReference>
<feature type="compositionally biased region" description="Polar residues" evidence="1">
    <location>
        <begin position="1"/>
        <end position="10"/>
    </location>
</feature>
<sequence length="105" mass="11664">MPSTSFNSRPTGPIELLRNTQRESLPVSLDRAPSCSLPFASTEYEAQTLRMKAYAGQLKFQAPVSDDFSRGMLADPQVNGEGIDSLNDTGLINCLTSWWRRRKLG</sequence>
<dbReference type="EMBL" id="LCYC01000041">
    <property type="protein sequence ID" value="KWV74209.1"/>
    <property type="molecule type" value="Genomic_DNA"/>
</dbReference>
<name>A0A109KRT2_PSEFL</name>
<accession>A0A109KRT2</accession>